<proteinExistence type="predicted"/>
<keyword evidence="2" id="KW-1185">Reference proteome</keyword>
<protein>
    <submittedName>
        <fullName evidence="1">Uncharacterized protein</fullName>
    </submittedName>
</protein>
<comment type="caution">
    <text evidence="1">The sequence shown here is derived from an EMBL/GenBank/DDBJ whole genome shotgun (WGS) entry which is preliminary data.</text>
</comment>
<name>A0AAD1XF24_EUPCR</name>
<accession>A0AAD1XF24</accession>
<evidence type="ECO:0000313" key="1">
    <source>
        <dbReference type="EMBL" id="CAI2368606.1"/>
    </source>
</evidence>
<evidence type="ECO:0000313" key="2">
    <source>
        <dbReference type="Proteomes" id="UP001295684"/>
    </source>
</evidence>
<sequence>MEAPLVTSKMATFALKASVMKFGFLQKFSLAIYIKGAKFSFLLLGGMMYKSSMTSFLINKVPAIPDSIHAKMEAAKSYIRPAEKKKTALNLSENEVISEEIPATTNDMATCGPELINKKDLEDFTSDFAQSEIEPSSARSQDILEVALNELIDIKDEVISDATEGFLGGLEKAGLKYLDSTFREQDVHRSLISLINDLFKARPTIEESREYGISLMNGVVKDKKFIQNTKKLSLDVVKHESVKQASISLMKHCVNHTTAQHYAKVLLTDAVIKTQALDVMISSITDAVIKAVQKPETNSHLGLMMIKIIKNEEVANEAKDSLIYSNLTRRVSFSSNSDKENSYKLSESLEQRIDSWFQERNTL</sequence>
<reference evidence="1" key="1">
    <citation type="submission" date="2023-07" db="EMBL/GenBank/DDBJ databases">
        <authorList>
            <consortium name="AG Swart"/>
            <person name="Singh M."/>
            <person name="Singh A."/>
            <person name="Seah K."/>
            <person name="Emmerich C."/>
        </authorList>
    </citation>
    <scope>NUCLEOTIDE SEQUENCE</scope>
    <source>
        <strain evidence="1">DP1</strain>
    </source>
</reference>
<dbReference type="AlphaFoldDB" id="A0AAD1XF24"/>
<dbReference type="Proteomes" id="UP001295684">
    <property type="component" value="Unassembled WGS sequence"/>
</dbReference>
<dbReference type="EMBL" id="CAMPGE010009742">
    <property type="protein sequence ID" value="CAI2368606.1"/>
    <property type="molecule type" value="Genomic_DNA"/>
</dbReference>
<gene>
    <name evidence="1" type="ORF">ECRASSUSDP1_LOCUS9902</name>
</gene>
<organism evidence="1 2">
    <name type="scientific">Euplotes crassus</name>
    <dbReference type="NCBI Taxonomy" id="5936"/>
    <lineage>
        <taxon>Eukaryota</taxon>
        <taxon>Sar</taxon>
        <taxon>Alveolata</taxon>
        <taxon>Ciliophora</taxon>
        <taxon>Intramacronucleata</taxon>
        <taxon>Spirotrichea</taxon>
        <taxon>Hypotrichia</taxon>
        <taxon>Euplotida</taxon>
        <taxon>Euplotidae</taxon>
        <taxon>Moneuplotes</taxon>
    </lineage>
</organism>